<evidence type="ECO:0000256" key="5">
    <source>
        <dbReference type="ARBA" id="ARBA00022827"/>
    </source>
</evidence>
<keyword evidence="8" id="KW-0496">Mitochondrion</keyword>
<dbReference type="PANTHER" id="PTHR42807:SF1">
    <property type="entry name" value="GLUTARYL-COA DEHYDROGENASE, MITOCHONDRIAL"/>
    <property type="match status" value="1"/>
</dbReference>
<dbReference type="FunFam" id="1.20.140.10:FF:000006">
    <property type="entry name" value="Glutaryl-CoA dehydrogenase, mitochondrial"/>
    <property type="match status" value="1"/>
</dbReference>
<dbReference type="CDD" id="cd01151">
    <property type="entry name" value="GCD"/>
    <property type="match status" value="1"/>
</dbReference>
<dbReference type="GO" id="GO:0000062">
    <property type="term" value="F:fatty-acyl-CoA binding"/>
    <property type="evidence" value="ECO:0007669"/>
    <property type="project" value="TreeGrafter"/>
</dbReference>
<evidence type="ECO:0000259" key="16">
    <source>
        <dbReference type="Pfam" id="PF02771"/>
    </source>
</evidence>
<dbReference type="InterPro" id="IPR006089">
    <property type="entry name" value="Acyl-CoA_DH_CS"/>
</dbReference>
<dbReference type="Pfam" id="PF02770">
    <property type="entry name" value="Acyl-CoA_dh_M"/>
    <property type="match status" value="1"/>
</dbReference>
<evidence type="ECO:0000256" key="3">
    <source>
        <dbReference type="ARBA" id="ARBA00009347"/>
    </source>
</evidence>
<dbReference type="GO" id="GO:0004361">
    <property type="term" value="F:glutaryl-CoA dehydrogenase activity"/>
    <property type="evidence" value="ECO:0007669"/>
    <property type="project" value="UniProtKB-EC"/>
</dbReference>
<comment type="similarity">
    <text evidence="3 13">Belongs to the acyl-CoA dehydrogenase family.</text>
</comment>
<dbReference type="InterPro" id="IPR009100">
    <property type="entry name" value="AcylCoA_DH/oxidase_NM_dom_sf"/>
</dbReference>
<protein>
    <recommendedName>
        <fullName evidence="11">glutaryl-CoA dehydrogenase (ETF)</fullName>
        <ecNumber evidence="11">1.3.8.6</ecNumber>
    </recommendedName>
</protein>
<dbReference type="Gene3D" id="1.10.540.10">
    <property type="entry name" value="Acyl-CoA dehydrogenase/oxidase, N-terminal domain"/>
    <property type="match status" value="1"/>
</dbReference>
<evidence type="ECO:0000313" key="18">
    <source>
        <dbReference type="RefSeq" id="XP_022101627.1"/>
    </source>
</evidence>
<comment type="cofactor">
    <cofactor evidence="1 13">
        <name>FAD</name>
        <dbReference type="ChEBI" id="CHEBI:57692"/>
    </cofactor>
</comment>
<feature type="domain" description="Acyl-CoA oxidase/dehydrogenase middle" evidence="15">
    <location>
        <begin position="182"/>
        <end position="277"/>
    </location>
</feature>
<dbReference type="PANTHER" id="PTHR42807">
    <property type="entry name" value="GLUTARYL-COA DEHYDROGENASE, MITOCHONDRIAL"/>
    <property type="match status" value="1"/>
</dbReference>
<dbReference type="Pfam" id="PF02771">
    <property type="entry name" value="Acyl-CoA_dh_N"/>
    <property type="match status" value="1"/>
</dbReference>
<keyword evidence="6" id="KW-0809">Transit peptide</keyword>
<evidence type="ECO:0000256" key="13">
    <source>
        <dbReference type="RuleBase" id="RU362125"/>
    </source>
</evidence>
<evidence type="ECO:0000256" key="4">
    <source>
        <dbReference type="ARBA" id="ARBA00022630"/>
    </source>
</evidence>
<dbReference type="EC" id="1.3.8.6" evidence="11"/>
<evidence type="ECO:0000259" key="14">
    <source>
        <dbReference type="Pfam" id="PF00441"/>
    </source>
</evidence>
<evidence type="ECO:0000259" key="15">
    <source>
        <dbReference type="Pfam" id="PF02770"/>
    </source>
</evidence>
<feature type="domain" description="Acyl-CoA dehydrogenase/oxidase C-terminal" evidence="14">
    <location>
        <begin position="296"/>
        <end position="436"/>
    </location>
</feature>
<keyword evidence="7 13" id="KW-0560">Oxidoreductase</keyword>
<dbReference type="InterPro" id="IPR052033">
    <property type="entry name" value="Glutaryl-CoA_DH_mitochondrial"/>
</dbReference>
<dbReference type="FunFam" id="1.10.540.10:FF:000003">
    <property type="entry name" value="glutaryl-CoA dehydrogenase, mitochondrial"/>
    <property type="match status" value="1"/>
</dbReference>
<keyword evidence="5 13" id="KW-0274">FAD</keyword>
<dbReference type="GO" id="GO:0005743">
    <property type="term" value="C:mitochondrial inner membrane"/>
    <property type="evidence" value="ECO:0007669"/>
    <property type="project" value="TreeGrafter"/>
</dbReference>
<dbReference type="Proteomes" id="UP000694845">
    <property type="component" value="Unplaced"/>
</dbReference>
<evidence type="ECO:0000256" key="11">
    <source>
        <dbReference type="ARBA" id="ARBA00039033"/>
    </source>
</evidence>
<dbReference type="FunFam" id="2.40.110.10:FF:000008">
    <property type="entry name" value="Glutaryl-CoA dehydrogenase, mitochondrial"/>
    <property type="match status" value="1"/>
</dbReference>
<evidence type="ECO:0000256" key="8">
    <source>
        <dbReference type="ARBA" id="ARBA00023128"/>
    </source>
</evidence>
<dbReference type="Gene3D" id="2.40.110.10">
    <property type="entry name" value="Butyryl-CoA Dehydrogenase, subunit A, domain 2"/>
    <property type="match status" value="1"/>
</dbReference>
<name>A0A8B7Z9J0_ACAPL</name>
<accession>A0A8B7Z9J0</accession>
<dbReference type="AlphaFoldDB" id="A0A8B7Z9J0"/>
<dbReference type="OrthoDB" id="435240at2759"/>
<dbReference type="GO" id="GO:0050660">
    <property type="term" value="F:flavin adenine dinucleotide binding"/>
    <property type="evidence" value="ECO:0007669"/>
    <property type="project" value="InterPro"/>
</dbReference>
<dbReference type="SUPFAM" id="SSF56645">
    <property type="entry name" value="Acyl-CoA dehydrogenase NM domain-like"/>
    <property type="match status" value="1"/>
</dbReference>
<evidence type="ECO:0000256" key="7">
    <source>
        <dbReference type="ARBA" id="ARBA00023002"/>
    </source>
</evidence>
<dbReference type="InterPro" id="IPR037069">
    <property type="entry name" value="AcylCoA_DH/ox_N_sf"/>
</dbReference>
<comment type="pathway">
    <text evidence="9">Amino-acid metabolism; lysine degradation.</text>
</comment>
<dbReference type="Pfam" id="PF00441">
    <property type="entry name" value="Acyl-CoA_dh_1"/>
    <property type="match status" value="1"/>
</dbReference>
<comment type="catalytic activity">
    <reaction evidence="12">
        <text>glutaryl-CoA + oxidized [electron-transfer flavoprotein] + 2 H(+) = (2E)-butenoyl-CoA + reduced [electron-transfer flavoprotein] + CO2</text>
        <dbReference type="Rhea" id="RHEA:13389"/>
        <dbReference type="Rhea" id="RHEA-COMP:10685"/>
        <dbReference type="Rhea" id="RHEA-COMP:10686"/>
        <dbReference type="ChEBI" id="CHEBI:15378"/>
        <dbReference type="ChEBI" id="CHEBI:16526"/>
        <dbReference type="ChEBI" id="CHEBI:57332"/>
        <dbReference type="ChEBI" id="CHEBI:57378"/>
        <dbReference type="ChEBI" id="CHEBI:57692"/>
        <dbReference type="ChEBI" id="CHEBI:58307"/>
        <dbReference type="EC" id="1.3.8.6"/>
    </reaction>
</comment>
<evidence type="ECO:0000256" key="9">
    <source>
        <dbReference type="ARBA" id="ARBA00037899"/>
    </source>
</evidence>
<dbReference type="InterPro" id="IPR046373">
    <property type="entry name" value="Acyl-CoA_Oxase/DH_mid-dom_sf"/>
</dbReference>
<dbReference type="PROSITE" id="PS00073">
    <property type="entry name" value="ACYL_COA_DH_2"/>
    <property type="match status" value="1"/>
</dbReference>
<dbReference type="InterPro" id="IPR036250">
    <property type="entry name" value="AcylCo_DH-like_C"/>
</dbReference>
<evidence type="ECO:0000256" key="1">
    <source>
        <dbReference type="ARBA" id="ARBA00001974"/>
    </source>
</evidence>
<dbReference type="GO" id="GO:0005759">
    <property type="term" value="C:mitochondrial matrix"/>
    <property type="evidence" value="ECO:0007669"/>
    <property type="project" value="UniProtKB-SubCell"/>
</dbReference>
<dbReference type="InterPro" id="IPR013786">
    <property type="entry name" value="AcylCoA_DH/ox_N"/>
</dbReference>
<dbReference type="RefSeq" id="XP_022101627.1">
    <property type="nucleotide sequence ID" value="XM_022245935.1"/>
</dbReference>
<gene>
    <name evidence="18" type="primary">LOC110985138</name>
</gene>
<feature type="domain" description="Acyl-CoA dehydrogenase/oxidase N-terminal" evidence="16">
    <location>
        <begin position="67"/>
        <end position="178"/>
    </location>
</feature>
<evidence type="ECO:0000256" key="12">
    <source>
        <dbReference type="ARBA" id="ARBA00049493"/>
    </source>
</evidence>
<organism evidence="17 18">
    <name type="scientific">Acanthaster planci</name>
    <name type="common">Crown-of-thorns starfish</name>
    <dbReference type="NCBI Taxonomy" id="133434"/>
    <lineage>
        <taxon>Eukaryota</taxon>
        <taxon>Metazoa</taxon>
        <taxon>Echinodermata</taxon>
        <taxon>Eleutherozoa</taxon>
        <taxon>Asterozoa</taxon>
        <taxon>Asteroidea</taxon>
        <taxon>Valvatacea</taxon>
        <taxon>Valvatida</taxon>
        <taxon>Acanthasteridae</taxon>
        <taxon>Acanthaster</taxon>
    </lineage>
</organism>
<comment type="subcellular location">
    <subcellularLocation>
        <location evidence="2">Mitochondrion matrix</location>
    </subcellularLocation>
</comment>
<dbReference type="GO" id="GO:0046949">
    <property type="term" value="P:fatty-acyl-CoA biosynthetic process"/>
    <property type="evidence" value="ECO:0007669"/>
    <property type="project" value="TreeGrafter"/>
</dbReference>
<dbReference type="InterPro" id="IPR009075">
    <property type="entry name" value="AcylCo_DH/oxidase_C"/>
</dbReference>
<evidence type="ECO:0000313" key="17">
    <source>
        <dbReference type="Proteomes" id="UP000694845"/>
    </source>
</evidence>
<dbReference type="GO" id="GO:0033539">
    <property type="term" value="P:fatty acid beta-oxidation using acyl-CoA dehydrogenase"/>
    <property type="evidence" value="ECO:0007669"/>
    <property type="project" value="TreeGrafter"/>
</dbReference>
<sequence length="446" mass="48765">MALNNVVTRQIWRPLVSLSSLRFQGTASTAAATATHISDPRAAARQAPPEKVQFDWKDALNLECHLTEEEAMVRDQMNAYCQEKLMPRVLMANRNEVFHREIMNEMGALGVLGPTIKGYGCAGVSSVAYGLIAREVERVDSAYRSAMSVQSSLVMHPIHAYGTEEQRQLYLPKLATGELVGAFGLTEPNHGSDPSGMETRARYNPAGKSYTLNGSKSWITNSPIADVFVVWGKNEAEGGRIRGFLLERGLKGLSTPTIEGKFSLRASTTGQIVMEDVEIPEENMLPNAQGLGGPFGCLNNARYGIAWGALGAAEFCLETARQYTLDRIQFGSPLAKNQLIQKKLADMLTEISIGLQACVQVGRLKDENKIAPEMISMIKRNSCGKALDIARMARDMLGGNGISDEYHVIRHVMNLEAVNTYEGTHDIHALILGRSITGLQAFVPPK</sequence>
<dbReference type="Gene3D" id="1.20.140.10">
    <property type="entry name" value="Butyryl-CoA Dehydrogenase, subunit A, domain 3"/>
    <property type="match status" value="1"/>
</dbReference>
<evidence type="ECO:0000256" key="2">
    <source>
        <dbReference type="ARBA" id="ARBA00004305"/>
    </source>
</evidence>
<comment type="pathway">
    <text evidence="10">Amino-acid metabolism; tryptophan metabolism.</text>
</comment>
<dbReference type="InterPro" id="IPR006091">
    <property type="entry name" value="Acyl-CoA_Oxase/DH_mid-dom"/>
</dbReference>
<dbReference type="KEGG" id="aplc:110985138"/>
<keyword evidence="4 13" id="KW-0285">Flavoprotein</keyword>
<evidence type="ECO:0000256" key="10">
    <source>
        <dbReference type="ARBA" id="ARBA00037927"/>
    </source>
</evidence>
<dbReference type="GeneID" id="110985138"/>
<evidence type="ECO:0000256" key="6">
    <source>
        <dbReference type="ARBA" id="ARBA00022946"/>
    </source>
</evidence>
<proteinExistence type="inferred from homology"/>
<dbReference type="SUPFAM" id="SSF47203">
    <property type="entry name" value="Acyl-CoA dehydrogenase C-terminal domain-like"/>
    <property type="match status" value="1"/>
</dbReference>
<keyword evidence="17" id="KW-1185">Reference proteome</keyword>
<reference evidence="18" key="1">
    <citation type="submission" date="2025-08" db="UniProtKB">
        <authorList>
            <consortium name="RefSeq"/>
        </authorList>
    </citation>
    <scope>IDENTIFICATION</scope>
</reference>
<dbReference type="OMA" id="HMMNLES"/>